<accession>A0A0H3ZR01</accession>
<dbReference type="EMBL" id="KP795616">
    <property type="protein sequence ID" value="AKN38813.1"/>
    <property type="molecule type" value="Genomic_DNA"/>
</dbReference>
<organism evidence="1">
    <name type="scientific">Enterovibrio sp. FF_113</name>
    <dbReference type="NCBI Taxonomy" id="1660266"/>
    <lineage>
        <taxon>Bacteria</taxon>
        <taxon>Pseudomonadati</taxon>
        <taxon>Pseudomonadota</taxon>
        <taxon>Gammaproteobacteria</taxon>
        <taxon>Vibrionales</taxon>
        <taxon>Vibrionaceae</taxon>
        <taxon>Enterovibrio</taxon>
    </lineage>
</organism>
<reference evidence="1" key="1">
    <citation type="journal article" date="2015" name="MBio">
        <title>Eco-Evolutionary Dynamics of Episomes among Ecologically Cohesive Bacterial Populations.</title>
        <authorList>
            <person name="Xue H."/>
            <person name="Cordero O.X."/>
            <person name="Camas F.M."/>
            <person name="Trimble W."/>
            <person name="Meyer F."/>
            <person name="Guglielmini J."/>
            <person name="Rocha E.P."/>
            <person name="Polz M.F."/>
        </authorList>
    </citation>
    <scope>NUCLEOTIDE SEQUENCE</scope>
    <source>
        <strain evidence="1">FF_113</strain>
    </source>
</reference>
<protein>
    <submittedName>
        <fullName evidence="1">Uncharacterized protein</fullName>
    </submittedName>
</protein>
<sequence>MSVLAPCCRCYQLVFIFGFSLTLPQKAESATQSVIVNNTK</sequence>
<evidence type="ECO:0000313" key="1">
    <source>
        <dbReference type="EMBL" id="AKN38813.1"/>
    </source>
</evidence>
<proteinExistence type="predicted"/>
<dbReference type="AlphaFoldDB" id="A0A0H3ZR01"/>
<name>A0A0H3ZR01_9GAMM</name>